<keyword evidence="1" id="KW-0812">Transmembrane</keyword>
<comment type="caution">
    <text evidence="2">The sequence shown here is derived from an EMBL/GenBank/DDBJ whole genome shotgun (WGS) entry which is preliminary data.</text>
</comment>
<feature type="transmembrane region" description="Helical" evidence="1">
    <location>
        <begin position="97"/>
        <end position="120"/>
    </location>
</feature>
<sequence>MSRPHARWMNVAALSLLVTALIVFVAFHFMVVDYASSPMGKNTMGWHLWPELYRFVRMGNFSDSESTIAATCFLCATLLVALAPFSISFLQKSRLAWWVVVIPAGVATFGFGGTIGIELLNSPASFGPGIPCLIASFALNFTGLLLIRREPTPEPVVDAPT</sequence>
<keyword evidence="3" id="KW-1185">Reference proteome</keyword>
<evidence type="ECO:0000313" key="3">
    <source>
        <dbReference type="Proteomes" id="UP001207930"/>
    </source>
</evidence>
<name>A0ABT3FIM1_9BACT</name>
<evidence type="ECO:0000313" key="2">
    <source>
        <dbReference type="EMBL" id="MCW1883385.1"/>
    </source>
</evidence>
<feature type="transmembrane region" description="Helical" evidence="1">
    <location>
        <begin position="12"/>
        <end position="31"/>
    </location>
</feature>
<accession>A0ABT3FIM1</accession>
<reference evidence="2 3" key="1">
    <citation type="submission" date="2022-10" db="EMBL/GenBank/DDBJ databases">
        <title>Luteolibacter flavescens strain MCCC 1K03193, whole genome shotgun sequencing project.</title>
        <authorList>
            <person name="Zhao G."/>
            <person name="Shen L."/>
        </authorList>
    </citation>
    <scope>NUCLEOTIDE SEQUENCE [LARGE SCALE GENOMIC DNA]</scope>
    <source>
        <strain evidence="2 3">MCCC 1K03193</strain>
    </source>
</reference>
<keyword evidence="1" id="KW-1133">Transmembrane helix</keyword>
<dbReference type="EMBL" id="JAPDDS010000001">
    <property type="protein sequence ID" value="MCW1883385.1"/>
    <property type="molecule type" value="Genomic_DNA"/>
</dbReference>
<dbReference type="Proteomes" id="UP001207930">
    <property type="component" value="Unassembled WGS sequence"/>
</dbReference>
<organism evidence="2 3">
    <name type="scientific">Luteolibacter flavescens</name>
    <dbReference type="NCBI Taxonomy" id="1859460"/>
    <lineage>
        <taxon>Bacteria</taxon>
        <taxon>Pseudomonadati</taxon>
        <taxon>Verrucomicrobiota</taxon>
        <taxon>Verrucomicrobiia</taxon>
        <taxon>Verrucomicrobiales</taxon>
        <taxon>Verrucomicrobiaceae</taxon>
        <taxon>Luteolibacter</taxon>
    </lineage>
</organism>
<feature type="transmembrane region" description="Helical" evidence="1">
    <location>
        <begin position="68"/>
        <end position="90"/>
    </location>
</feature>
<dbReference type="RefSeq" id="WP_264499346.1">
    <property type="nucleotide sequence ID" value="NZ_JAPDDS010000001.1"/>
</dbReference>
<keyword evidence="1" id="KW-0472">Membrane</keyword>
<protein>
    <submittedName>
        <fullName evidence="2">Uncharacterized protein</fullName>
    </submittedName>
</protein>
<evidence type="ECO:0000256" key="1">
    <source>
        <dbReference type="SAM" id="Phobius"/>
    </source>
</evidence>
<feature type="transmembrane region" description="Helical" evidence="1">
    <location>
        <begin position="126"/>
        <end position="147"/>
    </location>
</feature>
<proteinExistence type="predicted"/>
<gene>
    <name evidence="2" type="ORF">OKA04_01500</name>
</gene>